<feature type="domain" description="NADH:quinone oxidoreductase/Mrp antiporter transmembrane" evidence="10">
    <location>
        <begin position="1"/>
        <end position="48"/>
    </location>
</feature>
<organism evidence="11 12">
    <name type="scientific">Aegilops tauschii subsp. strangulata</name>
    <name type="common">Goatgrass</name>
    <dbReference type="NCBI Taxonomy" id="200361"/>
    <lineage>
        <taxon>Eukaryota</taxon>
        <taxon>Viridiplantae</taxon>
        <taxon>Streptophyta</taxon>
        <taxon>Embryophyta</taxon>
        <taxon>Tracheophyta</taxon>
        <taxon>Spermatophyta</taxon>
        <taxon>Magnoliopsida</taxon>
        <taxon>Liliopsida</taxon>
        <taxon>Poales</taxon>
        <taxon>Poaceae</taxon>
        <taxon>BOP clade</taxon>
        <taxon>Pooideae</taxon>
        <taxon>Triticodae</taxon>
        <taxon>Triticeae</taxon>
        <taxon>Triticinae</taxon>
        <taxon>Aegilops</taxon>
    </lineage>
</organism>
<keyword evidence="3" id="KW-0813">Transport</keyword>
<dbReference type="Proteomes" id="UP000015105">
    <property type="component" value="Chromosome 4D"/>
</dbReference>
<accession>A0A453H1X9</accession>
<dbReference type="GO" id="GO:0016020">
    <property type="term" value="C:membrane"/>
    <property type="evidence" value="ECO:0007669"/>
    <property type="project" value="UniProtKB-SubCell"/>
</dbReference>
<keyword evidence="4 9" id="KW-0812">Transmembrane</keyword>
<evidence type="ECO:0000256" key="6">
    <source>
        <dbReference type="ARBA" id="ARBA00022989"/>
    </source>
</evidence>
<proteinExistence type="inferred from homology"/>
<comment type="subcellular location">
    <subcellularLocation>
        <location evidence="1">Membrane</location>
        <topology evidence="1">Multi-pass membrane protein</topology>
    </subcellularLocation>
</comment>
<dbReference type="PANTHER" id="PTHR42829:SF2">
    <property type="entry name" value="NADH-UBIQUINONE OXIDOREDUCTASE CHAIN 5"/>
    <property type="match status" value="1"/>
</dbReference>
<keyword evidence="12" id="KW-1185">Reference proteome</keyword>
<comment type="similarity">
    <text evidence="2">Belongs to the complex I subunit 5 family.</text>
</comment>
<evidence type="ECO:0000256" key="3">
    <source>
        <dbReference type="ARBA" id="ARBA00022448"/>
    </source>
</evidence>
<evidence type="ECO:0000256" key="5">
    <source>
        <dbReference type="ARBA" id="ARBA00022967"/>
    </source>
</evidence>
<sequence>TAGVFMIARCSPLFEYSPMALIVITFVGAMTSFLAATTGILQNDLKRLASFT</sequence>
<reference evidence="11" key="4">
    <citation type="submission" date="2019-03" db="UniProtKB">
        <authorList>
            <consortium name="EnsemblPlants"/>
        </authorList>
    </citation>
    <scope>IDENTIFICATION</scope>
</reference>
<reference evidence="11" key="3">
    <citation type="journal article" date="2017" name="Nature">
        <title>Genome sequence of the progenitor of the wheat D genome Aegilops tauschii.</title>
        <authorList>
            <person name="Luo M.C."/>
            <person name="Gu Y.Q."/>
            <person name="Puiu D."/>
            <person name="Wang H."/>
            <person name="Twardziok S.O."/>
            <person name="Deal K.R."/>
            <person name="Huo N."/>
            <person name="Zhu T."/>
            <person name="Wang L."/>
            <person name="Wang Y."/>
            <person name="McGuire P.E."/>
            <person name="Liu S."/>
            <person name="Long H."/>
            <person name="Ramasamy R.K."/>
            <person name="Rodriguez J.C."/>
            <person name="Van S.L."/>
            <person name="Yuan L."/>
            <person name="Wang Z."/>
            <person name="Xia Z."/>
            <person name="Xiao L."/>
            <person name="Anderson O.D."/>
            <person name="Ouyang S."/>
            <person name="Liang Y."/>
            <person name="Zimin A.V."/>
            <person name="Pertea G."/>
            <person name="Qi P."/>
            <person name="Bennetzen J.L."/>
            <person name="Dai X."/>
            <person name="Dawson M.W."/>
            <person name="Muller H.G."/>
            <person name="Kugler K."/>
            <person name="Rivarola-Duarte L."/>
            <person name="Spannagl M."/>
            <person name="Mayer K.F.X."/>
            <person name="Lu F.H."/>
            <person name="Bevan M.W."/>
            <person name="Leroy P."/>
            <person name="Li P."/>
            <person name="You F.M."/>
            <person name="Sun Q."/>
            <person name="Liu Z."/>
            <person name="Lyons E."/>
            <person name="Wicker T."/>
            <person name="Salzberg S.L."/>
            <person name="Devos K.M."/>
            <person name="Dvorak J."/>
        </authorList>
    </citation>
    <scope>NUCLEOTIDE SEQUENCE [LARGE SCALE GENOMIC DNA]</scope>
    <source>
        <strain evidence="11">cv. AL8/78</strain>
    </source>
</reference>
<reference evidence="12" key="2">
    <citation type="journal article" date="2017" name="Nat. Plants">
        <title>The Aegilops tauschii genome reveals multiple impacts of transposons.</title>
        <authorList>
            <person name="Zhao G."/>
            <person name="Zou C."/>
            <person name="Li K."/>
            <person name="Wang K."/>
            <person name="Li T."/>
            <person name="Gao L."/>
            <person name="Zhang X."/>
            <person name="Wang H."/>
            <person name="Yang Z."/>
            <person name="Liu X."/>
            <person name="Jiang W."/>
            <person name="Mao L."/>
            <person name="Kong X."/>
            <person name="Jiao Y."/>
            <person name="Jia J."/>
        </authorList>
    </citation>
    <scope>NUCLEOTIDE SEQUENCE [LARGE SCALE GENOMIC DNA]</scope>
    <source>
        <strain evidence="12">cv. AL8/78</strain>
    </source>
</reference>
<evidence type="ECO:0000313" key="11">
    <source>
        <dbReference type="EnsemblPlants" id="AET4Gv20047000.2"/>
    </source>
</evidence>
<dbReference type="Pfam" id="PF00361">
    <property type="entry name" value="Proton_antipo_M"/>
    <property type="match status" value="1"/>
</dbReference>
<dbReference type="GO" id="GO:0003954">
    <property type="term" value="F:NADH dehydrogenase activity"/>
    <property type="evidence" value="ECO:0007669"/>
    <property type="project" value="TreeGrafter"/>
</dbReference>
<dbReference type="EnsemblPlants" id="AET4Gv20047000.2">
    <property type="protein sequence ID" value="AET4Gv20047000.2"/>
    <property type="gene ID" value="AET4Gv20047000"/>
</dbReference>
<reference evidence="12" key="1">
    <citation type="journal article" date="2014" name="Science">
        <title>Ancient hybridizations among the ancestral genomes of bread wheat.</title>
        <authorList>
            <consortium name="International Wheat Genome Sequencing Consortium,"/>
            <person name="Marcussen T."/>
            <person name="Sandve S.R."/>
            <person name="Heier L."/>
            <person name="Spannagl M."/>
            <person name="Pfeifer M."/>
            <person name="Jakobsen K.S."/>
            <person name="Wulff B.B."/>
            <person name="Steuernagel B."/>
            <person name="Mayer K.F."/>
            <person name="Olsen O.A."/>
        </authorList>
    </citation>
    <scope>NUCLEOTIDE SEQUENCE [LARGE SCALE GENOMIC DNA]</scope>
    <source>
        <strain evidence="12">cv. AL8/78</strain>
    </source>
</reference>
<evidence type="ECO:0000256" key="2">
    <source>
        <dbReference type="ARBA" id="ARBA00008200"/>
    </source>
</evidence>
<dbReference type="GO" id="GO:0042773">
    <property type="term" value="P:ATP synthesis coupled electron transport"/>
    <property type="evidence" value="ECO:0007669"/>
    <property type="project" value="InterPro"/>
</dbReference>
<evidence type="ECO:0000256" key="4">
    <source>
        <dbReference type="ARBA" id="ARBA00022692"/>
    </source>
</evidence>
<evidence type="ECO:0000256" key="7">
    <source>
        <dbReference type="ARBA" id="ARBA00023027"/>
    </source>
</evidence>
<name>A0A453H1X9_AEGTS</name>
<dbReference type="InterPro" id="IPR003945">
    <property type="entry name" value="NU5C-like"/>
</dbReference>
<dbReference type="Gramene" id="AET4Gv20047000.2">
    <property type="protein sequence ID" value="AET4Gv20047000.2"/>
    <property type="gene ID" value="AET4Gv20047000"/>
</dbReference>
<keyword evidence="7" id="KW-0520">NAD</keyword>
<evidence type="ECO:0000256" key="9">
    <source>
        <dbReference type="SAM" id="Phobius"/>
    </source>
</evidence>
<evidence type="ECO:0000259" key="10">
    <source>
        <dbReference type="Pfam" id="PF00361"/>
    </source>
</evidence>
<dbReference type="GO" id="GO:0009536">
    <property type="term" value="C:plastid"/>
    <property type="evidence" value="ECO:0007669"/>
    <property type="project" value="UniProtKB-ARBA"/>
</dbReference>
<feature type="transmembrane region" description="Helical" evidence="9">
    <location>
        <begin position="20"/>
        <end position="41"/>
    </location>
</feature>
<evidence type="ECO:0000313" key="12">
    <source>
        <dbReference type="Proteomes" id="UP000015105"/>
    </source>
</evidence>
<evidence type="ECO:0000256" key="8">
    <source>
        <dbReference type="ARBA" id="ARBA00023136"/>
    </source>
</evidence>
<dbReference type="AlphaFoldDB" id="A0A453H1X9"/>
<evidence type="ECO:0000256" key="1">
    <source>
        <dbReference type="ARBA" id="ARBA00004141"/>
    </source>
</evidence>
<protein>
    <recommendedName>
        <fullName evidence="10">NADH:quinone oxidoreductase/Mrp antiporter transmembrane domain-containing protein</fullName>
    </recommendedName>
</protein>
<keyword evidence="5" id="KW-1278">Translocase</keyword>
<dbReference type="PANTHER" id="PTHR42829">
    <property type="entry name" value="NADH-UBIQUINONE OXIDOREDUCTASE CHAIN 5"/>
    <property type="match status" value="1"/>
</dbReference>
<reference evidence="11" key="5">
    <citation type="journal article" date="2021" name="G3 (Bethesda)">
        <title>Aegilops tauschii genome assembly Aet v5.0 features greater sequence contiguity and improved annotation.</title>
        <authorList>
            <person name="Wang L."/>
            <person name="Zhu T."/>
            <person name="Rodriguez J.C."/>
            <person name="Deal K.R."/>
            <person name="Dubcovsky J."/>
            <person name="McGuire P.E."/>
            <person name="Lux T."/>
            <person name="Spannagl M."/>
            <person name="Mayer K.F.X."/>
            <person name="Baldrich P."/>
            <person name="Meyers B.C."/>
            <person name="Huo N."/>
            <person name="Gu Y.Q."/>
            <person name="Zhou H."/>
            <person name="Devos K.M."/>
            <person name="Bennetzen J.L."/>
            <person name="Unver T."/>
            <person name="Budak H."/>
            <person name="Gulick P.J."/>
            <person name="Galiba G."/>
            <person name="Kalapos B."/>
            <person name="Nelson D.R."/>
            <person name="Li P."/>
            <person name="You F.M."/>
            <person name="Luo M.C."/>
            <person name="Dvorak J."/>
        </authorList>
    </citation>
    <scope>NUCLEOTIDE SEQUENCE [LARGE SCALE GENOMIC DNA]</scope>
    <source>
        <strain evidence="11">cv. AL8/78</strain>
    </source>
</reference>
<dbReference type="InterPro" id="IPR001750">
    <property type="entry name" value="ND/Mrp_TM"/>
</dbReference>
<keyword evidence="6 9" id="KW-1133">Transmembrane helix</keyword>
<dbReference type="GO" id="GO:0008137">
    <property type="term" value="F:NADH dehydrogenase (ubiquinone) activity"/>
    <property type="evidence" value="ECO:0007669"/>
    <property type="project" value="InterPro"/>
</dbReference>
<keyword evidence="8 9" id="KW-0472">Membrane</keyword>
<dbReference type="GO" id="GO:0015990">
    <property type="term" value="P:electron transport coupled proton transport"/>
    <property type="evidence" value="ECO:0007669"/>
    <property type="project" value="TreeGrafter"/>
</dbReference>